<dbReference type="InterPro" id="IPR052032">
    <property type="entry name" value="ATP-dep_AA_Ligase"/>
</dbReference>
<keyword evidence="3 4" id="KW-0067">ATP-binding</keyword>
<keyword evidence="2 4" id="KW-0547">Nucleotide-binding</keyword>
<evidence type="ECO:0000256" key="1">
    <source>
        <dbReference type="ARBA" id="ARBA00022598"/>
    </source>
</evidence>
<evidence type="ECO:0000256" key="3">
    <source>
        <dbReference type="ARBA" id="ARBA00022840"/>
    </source>
</evidence>
<accession>A0A7M2SF60</accession>
<dbReference type="PANTHER" id="PTHR43585">
    <property type="entry name" value="FUMIPYRROLE BIOSYNTHESIS PROTEIN C"/>
    <property type="match status" value="1"/>
</dbReference>
<evidence type="ECO:0000313" key="6">
    <source>
        <dbReference type="EMBL" id="QOV33831.1"/>
    </source>
</evidence>
<feature type="domain" description="ATP-grasp" evidence="5">
    <location>
        <begin position="125"/>
        <end position="328"/>
    </location>
</feature>
<organism evidence="6 7">
    <name type="scientific">Streptomyces ferrugineus</name>
    <dbReference type="NCBI Taxonomy" id="1413221"/>
    <lineage>
        <taxon>Bacteria</taxon>
        <taxon>Bacillati</taxon>
        <taxon>Actinomycetota</taxon>
        <taxon>Actinomycetes</taxon>
        <taxon>Kitasatosporales</taxon>
        <taxon>Streptomycetaceae</taxon>
        <taxon>Streptomyces</taxon>
    </lineage>
</organism>
<evidence type="ECO:0000313" key="7">
    <source>
        <dbReference type="Proteomes" id="UP000594205"/>
    </source>
</evidence>
<proteinExistence type="predicted"/>
<dbReference type="GO" id="GO:0046872">
    <property type="term" value="F:metal ion binding"/>
    <property type="evidence" value="ECO:0007669"/>
    <property type="project" value="InterPro"/>
</dbReference>
<keyword evidence="7" id="KW-1185">Reference proteome</keyword>
<dbReference type="GO" id="GO:0016874">
    <property type="term" value="F:ligase activity"/>
    <property type="evidence" value="ECO:0007669"/>
    <property type="project" value="UniProtKB-KW"/>
</dbReference>
<evidence type="ECO:0000259" key="5">
    <source>
        <dbReference type="PROSITE" id="PS50975"/>
    </source>
</evidence>
<dbReference type="Gene3D" id="3.30.470.20">
    <property type="entry name" value="ATP-grasp fold, B domain"/>
    <property type="match status" value="1"/>
</dbReference>
<evidence type="ECO:0000256" key="4">
    <source>
        <dbReference type="PROSITE-ProRule" id="PRU00409"/>
    </source>
</evidence>
<gene>
    <name evidence="6" type="ORF">IM697_26995</name>
</gene>
<dbReference type="Gene3D" id="3.40.50.20">
    <property type="match status" value="1"/>
</dbReference>
<evidence type="ECO:0000256" key="2">
    <source>
        <dbReference type="ARBA" id="ARBA00022741"/>
    </source>
</evidence>
<dbReference type="InterPro" id="IPR041472">
    <property type="entry name" value="BL00235/CARNS1_N"/>
</dbReference>
<dbReference type="Proteomes" id="UP000594205">
    <property type="component" value="Chromosome"/>
</dbReference>
<keyword evidence="1" id="KW-0436">Ligase</keyword>
<dbReference type="KEGG" id="sfeu:IM697_26995"/>
<dbReference type="InterPro" id="IPR040570">
    <property type="entry name" value="LAL_C2"/>
</dbReference>
<dbReference type="RefSeq" id="WP_194038706.1">
    <property type="nucleotide sequence ID" value="NZ_CP063373.1"/>
</dbReference>
<reference evidence="6 7" key="1">
    <citation type="submission" date="2020-10" db="EMBL/GenBank/DDBJ databases">
        <title>Streptomyces ferrugineus complate genome analysis.</title>
        <authorList>
            <person name="Anwar N."/>
        </authorList>
    </citation>
    <scope>NUCLEOTIDE SEQUENCE [LARGE SCALE GENOMIC DNA]</scope>
    <source>
        <strain evidence="6 7">CCTCC AA2014009</strain>
    </source>
</reference>
<dbReference type="Pfam" id="PF18603">
    <property type="entry name" value="LAL_C2"/>
    <property type="match status" value="1"/>
</dbReference>
<dbReference type="PANTHER" id="PTHR43585:SF2">
    <property type="entry name" value="ATP-GRASP ENZYME FSQD"/>
    <property type="match status" value="1"/>
</dbReference>
<dbReference type="SUPFAM" id="SSF56059">
    <property type="entry name" value="Glutathione synthetase ATP-binding domain-like"/>
    <property type="match status" value="1"/>
</dbReference>
<dbReference type="Pfam" id="PF13535">
    <property type="entry name" value="ATP-grasp_4"/>
    <property type="match status" value="1"/>
</dbReference>
<dbReference type="InterPro" id="IPR011761">
    <property type="entry name" value="ATP-grasp"/>
</dbReference>
<dbReference type="EMBL" id="CP063373">
    <property type="protein sequence ID" value="QOV33831.1"/>
    <property type="molecule type" value="Genomic_DNA"/>
</dbReference>
<dbReference type="PROSITE" id="PS50975">
    <property type="entry name" value="ATP_GRASP"/>
    <property type="match status" value="1"/>
</dbReference>
<dbReference type="GO" id="GO:0005524">
    <property type="term" value="F:ATP binding"/>
    <property type="evidence" value="ECO:0007669"/>
    <property type="project" value="UniProtKB-UniRule"/>
</dbReference>
<dbReference type="AlphaFoldDB" id="A0A7M2SF60"/>
<dbReference type="Pfam" id="PF18130">
    <property type="entry name" value="ATPgrasp_N"/>
    <property type="match status" value="1"/>
</dbReference>
<name>A0A7M2SF60_9ACTN</name>
<sequence length="417" mass="43830">MDSSDDEPGATGVLVIEPMGNAGPFLAEAAARLGIRLYAATDERVHAGYEPWLTRRLDGVCPTELADTERALDDMEKFCRTRRITGVAVCWELLTPLAALLAERLGLPGNDPWLARAARNKIAMAAAFRAAGVPAPAEAVVSTVEQAHQVAASGRLGWPLVVKPAEQGGSWGVSVVAGPDGLDAAVAAAGRFTRAEPHGLPLDSRVLLQRYVPGEEFSADTVVHDGVPHPLPVVRKDTTVGRYRVETGHSCPAGLDARTVRAIQDTAARAALAVGIRNGIAHTEVKLAPGGEPVVIETGARLPGDNICELVEAATGVSEAAAYLRAVTGRVPHTEPTRDAAAALRFVLPERAGVLEYVVIPEAPGTHSRIHIRPGERVPEPADSSGRVGHVLARAASVDEARRLAAQVVADTRVKVS</sequence>
<protein>
    <submittedName>
        <fullName evidence="6">ATP-grasp domain-containing protein</fullName>
    </submittedName>
</protein>